<dbReference type="InterPro" id="IPR025204">
    <property type="entry name" value="CENP-L"/>
</dbReference>
<gene>
    <name evidence="7" type="ORF">AGERDE_LOCUS2066</name>
</gene>
<dbReference type="PANTHER" id="PTHR31740:SF2">
    <property type="entry name" value="CENTROMERE PROTEIN L"/>
    <property type="match status" value="1"/>
</dbReference>
<evidence type="ECO:0000256" key="4">
    <source>
        <dbReference type="ARBA" id="ARBA00022454"/>
    </source>
</evidence>
<dbReference type="EMBL" id="CAJVPL010000161">
    <property type="protein sequence ID" value="CAG8457282.1"/>
    <property type="molecule type" value="Genomic_DNA"/>
</dbReference>
<comment type="caution">
    <text evidence="7">The sequence shown here is derived from an EMBL/GenBank/DDBJ whole genome shotgun (WGS) entry which is preliminary data.</text>
</comment>
<dbReference type="Pfam" id="PF13092">
    <property type="entry name" value="CENP-L"/>
    <property type="match status" value="2"/>
</dbReference>
<dbReference type="Proteomes" id="UP000789831">
    <property type="component" value="Unassembled WGS sequence"/>
</dbReference>
<name>A0A9N8VJ07_9GLOM</name>
<dbReference type="OrthoDB" id="8864979at2759"/>
<comment type="subcellular location">
    <subcellularLocation>
        <location evidence="2">Chromosome</location>
        <location evidence="2">Centromere</location>
    </subcellularLocation>
    <subcellularLocation>
        <location evidence="1">Nucleus</location>
    </subcellularLocation>
</comment>
<evidence type="ECO:0000313" key="8">
    <source>
        <dbReference type="Proteomes" id="UP000789831"/>
    </source>
</evidence>
<evidence type="ECO:0000256" key="1">
    <source>
        <dbReference type="ARBA" id="ARBA00004123"/>
    </source>
</evidence>
<reference evidence="7" key="1">
    <citation type="submission" date="2021-06" db="EMBL/GenBank/DDBJ databases">
        <authorList>
            <person name="Kallberg Y."/>
            <person name="Tangrot J."/>
            <person name="Rosling A."/>
        </authorList>
    </citation>
    <scope>NUCLEOTIDE SEQUENCE</scope>
    <source>
        <strain evidence="7">MT106</strain>
    </source>
</reference>
<evidence type="ECO:0000256" key="2">
    <source>
        <dbReference type="ARBA" id="ARBA00004584"/>
    </source>
</evidence>
<keyword evidence="4" id="KW-0158">Chromosome</keyword>
<accession>A0A9N8VJ07</accession>
<evidence type="ECO:0000256" key="6">
    <source>
        <dbReference type="ARBA" id="ARBA00023328"/>
    </source>
</evidence>
<dbReference type="GO" id="GO:0000775">
    <property type="term" value="C:chromosome, centromeric region"/>
    <property type="evidence" value="ECO:0007669"/>
    <property type="project" value="UniProtKB-SubCell"/>
</dbReference>
<sequence length="272" mass="31812">METIENYSFTESNNSVITEQESHLNVDFLLNKSYTLYHCTPLYNFNNEKIENYTNELKEYLLSKETVTGYDNDENEQDDEFNGSKIEEVKILRINLAGWSGVHDKPLGVKILFKYKGRKKEQESQIVILPSIQNEVSLTNSKFTKYPLLMVKALQTITEMFFEWLQSRFDCRVCPFIIQPYNLRQLVEIWSKSMFSDLDSIEDEVSGILEEIEDYLFRSLHLKLSSIVLTKVGLNSFYISNDGKLKFFHVPHDGHEQLLIKTLEQFIALAEM</sequence>
<evidence type="ECO:0000256" key="3">
    <source>
        <dbReference type="ARBA" id="ARBA00011060"/>
    </source>
</evidence>
<dbReference type="PANTHER" id="PTHR31740">
    <property type="entry name" value="CENTROMERE PROTEIN L"/>
    <property type="match status" value="1"/>
</dbReference>
<evidence type="ECO:0000313" key="7">
    <source>
        <dbReference type="EMBL" id="CAG8457282.1"/>
    </source>
</evidence>
<protein>
    <submittedName>
        <fullName evidence="7">4535_t:CDS:1</fullName>
    </submittedName>
</protein>
<organism evidence="7 8">
    <name type="scientific">Ambispora gerdemannii</name>
    <dbReference type="NCBI Taxonomy" id="144530"/>
    <lineage>
        <taxon>Eukaryota</taxon>
        <taxon>Fungi</taxon>
        <taxon>Fungi incertae sedis</taxon>
        <taxon>Mucoromycota</taxon>
        <taxon>Glomeromycotina</taxon>
        <taxon>Glomeromycetes</taxon>
        <taxon>Archaeosporales</taxon>
        <taxon>Ambisporaceae</taxon>
        <taxon>Ambispora</taxon>
    </lineage>
</organism>
<keyword evidence="5" id="KW-0539">Nucleus</keyword>
<evidence type="ECO:0000256" key="5">
    <source>
        <dbReference type="ARBA" id="ARBA00023242"/>
    </source>
</evidence>
<keyword evidence="6" id="KW-0137">Centromere</keyword>
<proteinExistence type="inferred from homology"/>
<comment type="similarity">
    <text evidence="3">Belongs to the CENP-L/IML3 family.</text>
</comment>
<keyword evidence="8" id="KW-1185">Reference proteome</keyword>
<dbReference type="AlphaFoldDB" id="A0A9N8VJ07"/>
<dbReference type="GO" id="GO:0005634">
    <property type="term" value="C:nucleus"/>
    <property type="evidence" value="ECO:0007669"/>
    <property type="project" value="UniProtKB-SubCell"/>
</dbReference>